<protein>
    <submittedName>
        <fullName evidence="1">Ribonuclease HIII</fullName>
    </submittedName>
</protein>
<evidence type="ECO:0000313" key="2">
    <source>
        <dbReference type="Proteomes" id="UP000259328"/>
    </source>
</evidence>
<organism evidence="1 2">
    <name type="scientific">Mycoplasmopsis synoviae</name>
    <name type="common">Mycoplasma synoviae</name>
    <dbReference type="NCBI Taxonomy" id="2109"/>
    <lineage>
        <taxon>Bacteria</taxon>
        <taxon>Bacillati</taxon>
        <taxon>Mycoplasmatota</taxon>
        <taxon>Mycoplasmoidales</taxon>
        <taxon>Metamycoplasmataceae</taxon>
        <taxon>Mycoplasmopsis</taxon>
    </lineage>
</organism>
<evidence type="ECO:0000313" key="1">
    <source>
        <dbReference type="EMBL" id="SYV93585.1"/>
    </source>
</evidence>
<dbReference type="GO" id="GO:0003676">
    <property type="term" value="F:nucleic acid binding"/>
    <property type="evidence" value="ECO:0007669"/>
    <property type="project" value="InterPro"/>
</dbReference>
<name>A0A3B0PFM9_MYCSY</name>
<dbReference type="Gene3D" id="3.30.420.10">
    <property type="entry name" value="Ribonuclease H-like superfamily/Ribonuclease H"/>
    <property type="match status" value="1"/>
</dbReference>
<proteinExistence type="predicted"/>
<sequence>MASIVARYELLLQMQKMQEKFPKAKFNLASNKETLMLRDNFIKLYGKEKLPLVAKVVFKFKEDAKK</sequence>
<dbReference type="AlphaFoldDB" id="A0A3B0PFM9"/>
<accession>A0A3B0PFM9</accession>
<dbReference type="InterPro" id="IPR036397">
    <property type="entry name" value="RNaseH_sf"/>
</dbReference>
<reference evidence="2" key="1">
    <citation type="submission" date="2018-06" db="EMBL/GenBank/DDBJ databases">
        <authorList>
            <consortium name="Pathogen Informatics"/>
        </authorList>
    </citation>
    <scope>NUCLEOTIDE SEQUENCE [LARGE SCALE GENOMIC DNA]</scope>
    <source>
        <strain evidence="2">NCTC10124</strain>
    </source>
</reference>
<dbReference type="EMBL" id="LS991953">
    <property type="protein sequence ID" value="SYV93585.1"/>
    <property type="molecule type" value="Genomic_DNA"/>
</dbReference>
<dbReference type="Proteomes" id="UP000259328">
    <property type="component" value="Chromosome"/>
</dbReference>
<gene>
    <name evidence="1" type="ORF">NCTC10124_01339</name>
</gene>